<reference evidence="1 2" key="1">
    <citation type="submission" date="2018-08" db="EMBL/GenBank/DDBJ databases">
        <title>Genomic Encyclopedia of Type Strains, Phase III (KMG-III): the genomes of soil and plant-associated and newly described type strains.</title>
        <authorList>
            <person name="Whitman W."/>
        </authorList>
    </citation>
    <scope>NUCLEOTIDE SEQUENCE [LARGE SCALE GENOMIC DNA]</scope>
    <source>
        <strain evidence="1 2">325-5</strain>
    </source>
</reference>
<sequence>MYNFTDLIAKSYIEYTIRRNDNIAHFFYYNFLRFTYSRNSKPIFGQNEFFKLLINEINSLINITYSSNQYIEKFEDKYFETIRLEKDFESYERSKQKEDQLIADDLGFIGEVKRNNWEKCTNAKELIKALENGLILSDPITFISEIKEIQSGDLVLRKSKLEYLKSEAERASDAESIEDLDTNVSSTTILIKSNSDTETFIKVNEAFRFTLTDDPWQKKQILSHQDYNSLVIWVTEYFEKSFTIPEIKEPIKKLYTAKGNIVQAFKDLFAELHPSLSKSKPESYFKLISSCFVLFSDKTRKQIDGAKPSKDYDYIVKKIP</sequence>
<gene>
    <name evidence="1" type="ORF">BX611_1681</name>
</gene>
<accession>A0A3D9RRM1</accession>
<evidence type="ECO:0000313" key="2">
    <source>
        <dbReference type="Proteomes" id="UP000256429"/>
    </source>
</evidence>
<dbReference type="OrthoDB" id="9974128at2"/>
<protein>
    <submittedName>
        <fullName evidence="1">Uncharacterized protein</fullName>
    </submittedName>
</protein>
<organism evidence="1 2">
    <name type="scientific">Lutibacter oceani</name>
    <dbReference type="NCBI Taxonomy" id="1853311"/>
    <lineage>
        <taxon>Bacteria</taxon>
        <taxon>Pseudomonadati</taxon>
        <taxon>Bacteroidota</taxon>
        <taxon>Flavobacteriia</taxon>
        <taxon>Flavobacteriales</taxon>
        <taxon>Flavobacteriaceae</taxon>
        <taxon>Lutibacter</taxon>
    </lineage>
</organism>
<keyword evidence="2" id="KW-1185">Reference proteome</keyword>
<dbReference type="Proteomes" id="UP000256429">
    <property type="component" value="Unassembled WGS sequence"/>
</dbReference>
<dbReference type="AlphaFoldDB" id="A0A3D9RRM1"/>
<dbReference type="EMBL" id="QTTQ01000010">
    <property type="protein sequence ID" value="REE82138.1"/>
    <property type="molecule type" value="Genomic_DNA"/>
</dbReference>
<name>A0A3D9RRM1_9FLAO</name>
<comment type="caution">
    <text evidence="1">The sequence shown here is derived from an EMBL/GenBank/DDBJ whole genome shotgun (WGS) entry which is preliminary data.</text>
</comment>
<evidence type="ECO:0000313" key="1">
    <source>
        <dbReference type="EMBL" id="REE82138.1"/>
    </source>
</evidence>
<proteinExistence type="predicted"/>
<dbReference type="RefSeq" id="WP_115880035.1">
    <property type="nucleotide sequence ID" value="NZ_QTTQ01000010.1"/>
</dbReference>